<evidence type="ECO:0000313" key="15">
    <source>
        <dbReference type="Proteomes" id="UP000030103"/>
    </source>
</evidence>
<dbReference type="InterPro" id="IPR012165">
    <property type="entry name" value="Cyt_c3_hydrogenase_gsu"/>
</dbReference>
<keyword evidence="2" id="KW-0813">Transport</keyword>
<evidence type="ECO:0000313" key="14">
    <source>
        <dbReference type="EMBL" id="KGN72931.1"/>
    </source>
</evidence>
<dbReference type="OrthoDB" id="9789468at2"/>
<dbReference type="Pfam" id="PF00175">
    <property type="entry name" value="NAD_binding_1"/>
    <property type="match status" value="1"/>
</dbReference>
<evidence type="ECO:0000256" key="6">
    <source>
        <dbReference type="ARBA" id="ARBA00022827"/>
    </source>
</evidence>
<dbReference type="SUPFAM" id="SSF52343">
    <property type="entry name" value="Ferredoxin reductase-like, C-terminal NADP-linked domain"/>
    <property type="match status" value="1"/>
</dbReference>
<evidence type="ECO:0000256" key="7">
    <source>
        <dbReference type="ARBA" id="ARBA00022982"/>
    </source>
</evidence>
<gene>
    <name evidence="14" type="ORF">HQ47_08690</name>
</gene>
<dbReference type="EMBL" id="JRFA01000025">
    <property type="protein sequence ID" value="KGN72931.1"/>
    <property type="molecule type" value="Genomic_DNA"/>
</dbReference>
<dbReference type="PANTHER" id="PTHR43513:SF3">
    <property type="entry name" value="DIHYDROOROTATE DEHYDROGENASE B (NAD(+)), ELECTRON TRANSFER SUBUNIT-RELATED"/>
    <property type="match status" value="1"/>
</dbReference>
<evidence type="ECO:0000256" key="2">
    <source>
        <dbReference type="ARBA" id="ARBA00022448"/>
    </source>
</evidence>
<evidence type="ECO:0000256" key="9">
    <source>
        <dbReference type="ARBA" id="ARBA00023014"/>
    </source>
</evidence>
<feature type="binding site" evidence="11">
    <location>
        <begin position="79"/>
        <end position="80"/>
    </location>
    <ligand>
        <name>FAD</name>
        <dbReference type="ChEBI" id="CHEBI:57692"/>
    </ligand>
</feature>
<evidence type="ECO:0000256" key="11">
    <source>
        <dbReference type="PIRSR" id="PIRSR006816-1"/>
    </source>
</evidence>
<dbReference type="Gene3D" id="3.40.50.80">
    <property type="entry name" value="Nucleotide-binding domain of ferredoxin-NADP reductase (FNR) module"/>
    <property type="match status" value="1"/>
</dbReference>
<comment type="caution">
    <text evidence="14">The sequence shown here is derived from an EMBL/GenBank/DDBJ whole genome shotgun (WGS) entry which is preliminary data.</text>
</comment>
<evidence type="ECO:0000256" key="3">
    <source>
        <dbReference type="ARBA" id="ARBA00022630"/>
    </source>
</evidence>
<dbReference type="GO" id="GO:0016491">
    <property type="term" value="F:oxidoreductase activity"/>
    <property type="evidence" value="ECO:0007669"/>
    <property type="project" value="InterPro"/>
</dbReference>
<keyword evidence="5 12" id="KW-0479">Metal-binding</keyword>
<dbReference type="InterPro" id="IPR019480">
    <property type="entry name" value="Dihydroorotate_DH_Fe-S-bd"/>
</dbReference>
<dbReference type="InterPro" id="IPR017927">
    <property type="entry name" value="FAD-bd_FR_type"/>
</dbReference>
<dbReference type="Gene3D" id="2.40.30.10">
    <property type="entry name" value="Translation factors"/>
    <property type="match status" value="1"/>
</dbReference>
<proteinExistence type="inferred from homology"/>
<name>A0A0A2E291_9PORP</name>
<evidence type="ECO:0000256" key="8">
    <source>
        <dbReference type="ARBA" id="ARBA00023004"/>
    </source>
</evidence>
<evidence type="ECO:0000256" key="5">
    <source>
        <dbReference type="ARBA" id="ARBA00022723"/>
    </source>
</evidence>
<dbReference type="GO" id="GO:0050660">
    <property type="term" value="F:flavin adenine dinucleotide binding"/>
    <property type="evidence" value="ECO:0007669"/>
    <property type="project" value="InterPro"/>
</dbReference>
<evidence type="ECO:0000259" key="13">
    <source>
        <dbReference type="PROSITE" id="PS51384"/>
    </source>
</evidence>
<feature type="binding site" evidence="12">
    <location>
        <position position="227"/>
    </location>
    <ligand>
        <name>[2Fe-2S] cluster</name>
        <dbReference type="ChEBI" id="CHEBI:190135"/>
    </ligand>
</feature>
<comment type="cofactor">
    <cofactor evidence="10">
        <name>[2Fe-2S] cluster</name>
        <dbReference type="ChEBI" id="CHEBI:190135"/>
    </cofactor>
</comment>
<dbReference type="GO" id="GO:0046872">
    <property type="term" value="F:metal ion binding"/>
    <property type="evidence" value="ECO:0007669"/>
    <property type="project" value="UniProtKB-KW"/>
</dbReference>
<dbReference type="CDD" id="cd06218">
    <property type="entry name" value="DHOD_e_trans"/>
    <property type="match status" value="1"/>
</dbReference>
<dbReference type="AlphaFoldDB" id="A0A0A2E291"/>
<keyword evidence="4 12" id="KW-0001">2Fe-2S</keyword>
<dbReference type="RefSeq" id="WP_036874804.1">
    <property type="nucleotide sequence ID" value="NZ_JRFA01000025.1"/>
</dbReference>
<protein>
    <recommendedName>
        <fullName evidence="13">FAD-binding FR-type domain-containing protein</fullName>
    </recommendedName>
</protein>
<dbReference type="GO" id="GO:0006221">
    <property type="term" value="P:pyrimidine nucleotide biosynthetic process"/>
    <property type="evidence" value="ECO:0007669"/>
    <property type="project" value="InterPro"/>
</dbReference>
<dbReference type="eggNOG" id="COG0543">
    <property type="taxonomic scope" value="Bacteria"/>
</dbReference>
<dbReference type="InterPro" id="IPR001433">
    <property type="entry name" value="OxRdtase_FAD/NAD-bd"/>
</dbReference>
<accession>A0A0A2E291</accession>
<evidence type="ECO:0000256" key="4">
    <source>
        <dbReference type="ARBA" id="ARBA00022714"/>
    </source>
</evidence>
<dbReference type="InterPro" id="IPR017938">
    <property type="entry name" value="Riboflavin_synthase-like_b-brl"/>
</dbReference>
<dbReference type="GO" id="GO:0051537">
    <property type="term" value="F:2 iron, 2 sulfur cluster binding"/>
    <property type="evidence" value="ECO:0007669"/>
    <property type="project" value="UniProtKB-KW"/>
</dbReference>
<dbReference type="SUPFAM" id="SSF63380">
    <property type="entry name" value="Riboflavin synthase domain-like"/>
    <property type="match status" value="1"/>
</dbReference>
<dbReference type="InterPro" id="IPR050353">
    <property type="entry name" value="PyrK_electron_transfer"/>
</dbReference>
<keyword evidence="9 12" id="KW-0411">Iron-sulfur</keyword>
<dbReference type="Proteomes" id="UP000030103">
    <property type="component" value="Unassembled WGS sequence"/>
</dbReference>
<dbReference type="STRING" id="28115.HQ47_08690"/>
<keyword evidence="8 12" id="KW-0408">Iron</keyword>
<keyword evidence="7" id="KW-0249">Electron transport</keyword>
<organism evidence="14 15">
    <name type="scientific">Porphyromonas macacae</name>
    <dbReference type="NCBI Taxonomy" id="28115"/>
    <lineage>
        <taxon>Bacteria</taxon>
        <taxon>Pseudomonadati</taxon>
        <taxon>Bacteroidota</taxon>
        <taxon>Bacteroidia</taxon>
        <taxon>Bacteroidales</taxon>
        <taxon>Porphyromonadaceae</taxon>
        <taxon>Porphyromonas</taxon>
    </lineage>
</organism>
<comment type="similarity">
    <text evidence="1">Belongs to the PyrK family.</text>
</comment>
<keyword evidence="6 11" id="KW-0274">FAD</keyword>
<feature type="binding site" evidence="12">
    <location>
        <position position="230"/>
    </location>
    <ligand>
        <name>[2Fe-2S] cluster</name>
        <dbReference type="ChEBI" id="CHEBI:190135"/>
    </ligand>
</feature>
<dbReference type="PANTHER" id="PTHR43513">
    <property type="entry name" value="DIHYDROOROTATE DEHYDROGENASE B (NAD(+)), ELECTRON TRANSFER SUBUNIT"/>
    <property type="match status" value="1"/>
</dbReference>
<dbReference type="PIRSF" id="PIRSF006816">
    <property type="entry name" value="Cyc3_hyd_g"/>
    <property type="match status" value="1"/>
</dbReference>
<feature type="domain" description="FAD-binding FR-type" evidence="13">
    <location>
        <begin position="3"/>
        <end position="104"/>
    </location>
</feature>
<keyword evidence="15" id="KW-1185">Reference proteome</keyword>
<evidence type="ECO:0000256" key="12">
    <source>
        <dbReference type="PIRSR" id="PIRSR006816-2"/>
    </source>
</evidence>
<keyword evidence="3 11" id="KW-0285">Flavoprotein</keyword>
<feature type="binding site" evidence="12">
    <location>
        <position position="222"/>
    </location>
    <ligand>
        <name>[2Fe-2S] cluster</name>
        <dbReference type="ChEBI" id="CHEBI:190135"/>
    </ligand>
</feature>
<sequence length="256" mass="27736">MKKSSIDFFVSEIIEVGVNTYQLRLFPSLEIPLNEIIPGQFVEVLVPDKSVFLRRPISVCDIDPDNGWFDLLIAPVGPGTRSICGVSAGDCLNIILPLGNGFDQECAGVRPLLVGGGVGTAPMLYFARKLSENRIQADILLGGRTQNHILLKKRFEAFGHLCITTDDGSLGEKGLVTAHSVWDDEHSACFVCGPTPMMKAVSAICEEKKLPCYVSLENKMACGIGACLCCVQDTKEHGNVCVCTDGPVFLSSEIKW</sequence>
<dbReference type="PROSITE" id="PS51384">
    <property type="entry name" value="FAD_FR"/>
    <property type="match status" value="1"/>
</dbReference>
<comment type="cofactor">
    <cofactor evidence="12">
        <name>[2Fe-2S] cluster</name>
        <dbReference type="ChEBI" id="CHEBI:190135"/>
    </cofactor>
    <text evidence="12">Binds 1 [2Fe-2S] cluster per subunit.</text>
</comment>
<reference evidence="14 15" key="1">
    <citation type="submission" date="2014-09" db="EMBL/GenBank/DDBJ databases">
        <title>Draft Genome Sequence of Porphyromonas macacae COT-192_OH2859.</title>
        <authorList>
            <person name="Wallis C."/>
            <person name="Deusch O."/>
            <person name="O'Flynn C."/>
            <person name="Davis I."/>
            <person name="Horsfall A."/>
            <person name="Kirkwood N."/>
            <person name="Harris S."/>
            <person name="Eisen J.A."/>
            <person name="Coil D.A."/>
            <person name="Darling A.E."/>
            <person name="Jospin G."/>
            <person name="Alexiev A."/>
        </authorList>
    </citation>
    <scope>NUCLEOTIDE SEQUENCE [LARGE SCALE GENOMIC DNA]</scope>
    <source>
        <strain evidence="15">COT-192 OH2859</strain>
    </source>
</reference>
<dbReference type="InterPro" id="IPR039261">
    <property type="entry name" value="FNR_nucleotide-bd"/>
</dbReference>
<dbReference type="Gene3D" id="2.10.240.10">
    <property type="entry name" value="Dihydroorotate dehydrogenase, electron transfer subunit"/>
    <property type="match status" value="1"/>
</dbReference>
<feature type="binding site" evidence="11">
    <location>
        <begin position="55"/>
        <end position="58"/>
    </location>
    <ligand>
        <name>FAD</name>
        <dbReference type="ChEBI" id="CHEBI:57692"/>
    </ligand>
</feature>
<dbReference type="Pfam" id="PF10418">
    <property type="entry name" value="DHODB_Fe-S_bind"/>
    <property type="match status" value="1"/>
</dbReference>
<evidence type="ECO:0000256" key="10">
    <source>
        <dbReference type="ARBA" id="ARBA00034078"/>
    </source>
</evidence>
<feature type="binding site" evidence="12">
    <location>
        <position position="243"/>
    </location>
    <ligand>
        <name>[2Fe-2S] cluster</name>
        <dbReference type="ChEBI" id="CHEBI:190135"/>
    </ligand>
</feature>
<comment type="cofactor">
    <cofactor evidence="11">
        <name>FAD</name>
        <dbReference type="ChEBI" id="CHEBI:57692"/>
    </cofactor>
    <text evidence="11">Binds 1 FAD per subunit.</text>
</comment>
<dbReference type="InterPro" id="IPR037117">
    <property type="entry name" value="Dihydroorotate_DH_ele_sf"/>
</dbReference>
<evidence type="ECO:0000256" key="1">
    <source>
        <dbReference type="ARBA" id="ARBA00006422"/>
    </source>
</evidence>